<feature type="region of interest" description="Disordered" evidence="1">
    <location>
        <begin position="379"/>
        <end position="411"/>
    </location>
</feature>
<accession>T0M564</accession>
<feature type="transmembrane region" description="Helical" evidence="2">
    <location>
        <begin position="288"/>
        <end position="306"/>
    </location>
</feature>
<organism evidence="3 4">
    <name type="scientific">Colletotrichum gloeosporioides (strain Cg-14)</name>
    <name type="common">Anthracnose fungus</name>
    <name type="synonym">Glomerella cingulata</name>
    <dbReference type="NCBI Taxonomy" id="1237896"/>
    <lineage>
        <taxon>Eukaryota</taxon>
        <taxon>Fungi</taxon>
        <taxon>Dikarya</taxon>
        <taxon>Ascomycota</taxon>
        <taxon>Pezizomycotina</taxon>
        <taxon>Sordariomycetes</taxon>
        <taxon>Hypocreomycetidae</taxon>
        <taxon>Glomerellales</taxon>
        <taxon>Glomerellaceae</taxon>
        <taxon>Colletotrichum</taxon>
        <taxon>Colletotrichum gloeosporioides species complex</taxon>
    </lineage>
</organism>
<dbReference type="Pfam" id="PF11374">
    <property type="entry name" value="DUF3176"/>
    <property type="match status" value="1"/>
</dbReference>
<keyword evidence="2" id="KW-1133">Transmembrane helix</keyword>
<feature type="transmembrane region" description="Helical" evidence="2">
    <location>
        <begin position="566"/>
        <end position="588"/>
    </location>
</feature>
<name>T0M564_COLGC</name>
<keyword evidence="2" id="KW-0812">Transmembrane</keyword>
<proteinExistence type="predicted"/>
<evidence type="ECO:0000256" key="1">
    <source>
        <dbReference type="SAM" id="MobiDB-lite"/>
    </source>
</evidence>
<evidence type="ECO:0000256" key="2">
    <source>
        <dbReference type="SAM" id="Phobius"/>
    </source>
</evidence>
<dbReference type="HOGENOM" id="CLU_283845_0_0_1"/>
<protein>
    <submittedName>
        <fullName evidence="3">Uncharacterized protein</fullName>
    </submittedName>
</protein>
<dbReference type="eggNOG" id="ENOG502RZ8N">
    <property type="taxonomic scope" value="Eukaryota"/>
</dbReference>
<keyword evidence="2" id="KW-0472">Membrane</keyword>
<feature type="transmembrane region" description="Helical" evidence="2">
    <location>
        <begin position="1007"/>
        <end position="1029"/>
    </location>
</feature>
<dbReference type="InterPro" id="IPR021514">
    <property type="entry name" value="DUF3176"/>
</dbReference>
<comment type="caution">
    <text evidence="3">The sequence shown here is derived from an EMBL/GenBank/DDBJ whole genome shotgun (WGS) entry which is preliminary data.</text>
</comment>
<dbReference type="OrthoDB" id="5242705at2759"/>
<dbReference type="PANTHER" id="PTHR35394:SF5">
    <property type="entry name" value="DUF3176 DOMAIN-CONTAINING PROTEIN"/>
    <property type="match status" value="1"/>
</dbReference>
<feature type="compositionally biased region" description="Polar residues" evidence="1">
    <location>
        <begin position="400"/>
        <end position="411"/>
    </location>
</feature>
<feature type="transmembrane region" description="Helical" evidence="2">
    <location>
        <begin position="232"/>
        <end position="253"/>
    </location>
</feature>
<dbReference type="AlphaFoldDB" id="T0M564"/>
<evidence type="ECO:0000313" key="4">
    <source>
        <dbReference type="Proteomes" id="UP000015530"/>
    </source>
</evidence>
<reference evidence="4" key="1">
    <citation type="journal article" date="2013" name="Mol. Plant Microbe Interact.">
        <title>Global aspects of pacC regulation of pathogenicity genes in Colletotrichum gloeosporioides as revealed by transcriptome analysis.</title>
        <authorList>
            <person name="Alkan N."/>
            <person name="Meng X."/>
            <person name="Friedlander G."/>
            <person name="Reuveni E."/>
            <person name="Sukno S."/>
            <person name="Sherman A."/>
            <person name="Thon M."/>
            <person name="Fluhr R."/>
            <person name="Prusky D."/>
        </authorList>
    </citation>
    <scope>NUCLEOTIDE SEQUENCE [LARGE SCALE GENOMIC DNA]</scope>
    <source>
        <strain evidence="4">Cg-14</strain>
    </source>
</reference>
<evidence type="ECO:0000313" key="3">
    <source>
        <dbReference type="EMBL" id="EQB58691.1"/>
    </source>
</evidence>
<dbReference type="EMBL" id="AMYD01000230">
    <property type="protein sequence ID" value="EQB58691.1"/>
    <property type="molecule type" value="Genomic_DNA"/>
</dbReference>
<gene>
    <name evidence="3" type="ORF">CGLO_01021</name>
</gene>
<feature type="transmembrane region" description="Helical" evidence="2">
    <location>
        <begin position="312"/>
        <end position="336"/>
    </location>
</feature>
<dbReference type="STRING" id="1237896.T0M564"/>
<feature type="transmembrane region" description="Helical" evidence="2">
    <location>
        <begin position="462"/>
        <end position="486"/>
    </location>
</feature>
<sequence length="1096" mass="120644">MASKENADTFYPFYSNAIGNITPSDIPLPENPTLSTVPLFYAIVQFLTSAGNLTSNCDLATSWYKSCRLWSNEDASFGYGNQTLNIEFLRLAAPNLLLDSTPSQEETWYNLMANTTGHDVGDAVLNITRPPIELYCGSQELLAEVQLPPVETDCEKSLQNWYFPGYESVDEVAAIMTASSSLPTQYHNISIQTFWGWYNSQKRPSVEEIHEQKMECFQSVCASLNSSGNPDVAGIGMFISYIIEAMLSTLFILETCWHNYQNRKPPLETGLLAEDLARGTFYVTRKAFLDNGVVFVLSLIVALLAVGSHETIVYNGLITQLACYFAASAVIAVAAVPRRGESDSGTLWVVLMTLENGVVMSETLGDPMRDHSMQSFEMRDTPTGYHSPLEQPHISRSDNLDSTYDSSNLSPQFKRKPVARLTSFPSSEPGDYGLGVENRASSSKQSLLRKASAALPGSQYHWILEICAVILSILALAAIAILLPLYNNKPLSTWSFQYSFNTVVSILGATSRATLAFAVSACISQGKWNWFRRRDDTIMVFDRFEEASRGPWGGVRLLWWSRLRHWMALGALSTVVLVGFEPFLQAIITFEGKEVSVTDPISKATIGKSSKLDVGSFSAITGAATGISTPDGTLMRLSMLSKYDFGALASIWSGFSTLGSVEAQTPSFSCSSGNCTWAPYASLAVCSTCNDISKHIIKSTGKTNVSVGAEDDTLTMVNYVASFSPIAVPNINTTYTRYDIEELKMNISNIDSAGLAAIQGKDLGFTNTELTAKATSQPSETLSFQDFKTLIVSFAMMGANQDFRENRQPWEDSSVSAQECALYFCTNIYQSDIVQGDLRESILGTYTDRNLDSFLAKDPQYAASSKWYNANTSYTLYHGKTDMNRTDLQMFILKEHYHTSTGLEVEQDLKFNISQNAAESITGLFMNEFARRASPLETKQLVYPAVGTVGTAGQPHVIDSLGTSKNLTATFETVAASMSKYIRDLSLETEPNEGETQNWIVFIRVEWGFLSLPIAALLGGCLFCLLSIVETKRLGLPAWRGSSLAGLAHGLDKQSREQLREADGLSQMDEHAKLYKVRFVDSDLGPELKLSHAQAQ</sequence>
<dbReference type="Proteomes" id="UP000015530">
    <property type="component" value="Unassembled WGS sequence"/>
</dbReference>
<feature type="transmembrane region" description="Helical" evidence="2">
    <location>
        <begin position="498"/>
        <end position="524"/>
    </location>
</feature>
<dbReference type="PANTHER" id="PTHR35394">
    <property type="entry name" value="DUF3176 DOMAIN-CONTAINING PROTEIN"/>
    <property type="match status" value="1"/>
</dbReference>